<protein>
    <submittedName>
        <fullName evidence="3">Iron ABC transporter</fullName>
    </submittedName>
</protein>
<dbReference type="KEGG" id="nso:NIASO_00250"/>
<dbReference type="Gene3D" id="3.40.50.1980">
    <property type="entry name" value="Nitrogenase molybdenum iron protein domain"/>
    <property type="match status" value="2"/>
</dbReference>
<evidence type="ECO:0000313" key="3">
    <source>
        <dbReference type="EMBL" id="AHF14049.1"/>
    </source>
</evidence>
<dbReference type="RefSeq" id="WP_008582332.1">
    <property type="nucleotide sequence ID" value="NZ_CP007035.1"/>
</dbReference>
<evidence type="ECO:0000259" key="2">
    <source>
        <dbReference type="PROSITE" id="PS50983"/>
    </source>
</evidence>
<reference evidence="3 4" key="1">
    <citation type="submission" date="2013-12" db="EMBL/GenBank/DDBJ databases">
        <authorList>
            <consortium name="DOE Joint Genome Institute"/>
            <person name="Eisen J."/>
            <person name="Huntemann M."/>
            <person name="Han J."/>
            <person name="Chen A."/>
            <person name="Kyrpides N."/>
            <person name="Mavromatis K."/>
            <person name="Markowitz V."/>
            <person name="Palaniappan K."/>
            <person name="Ivanova N."/>
            <person name="Schaumberg A."/>
            <person name="Pati A."/>
            <person name="Liolios K."/>
            <person name="Nordberg H.P."/>
            <person name="Cantor M.N."/>
            <person name="Hua S.X."/>
            <person name="Woyke T."/>
        </authorList>
    </citation>
    <scope>NUCLEOTIDE SEQUENCE [LARGE SCALE GENOMIC DNA]</scope>
    <source>
        <strain evidence="4">DSM 19437</strain>
    </source>
</reference>
<dbReference type="EMBL" id="CP007035">
    <property type="protein sequence ID" value="AHF14049.1"/>
    <property type="molecule type" value="Genomic_DNA"/>
</dbReference>
<dbReference type="eggNOG" id="COG0614">
    <property type="taxonomic scope" value="Bacteria"/>
</dbReference>
<evidence type="ECO:0000256" key="1">
    <source>
        <dbReference type="ARBA" id="ARBA00022729"/>
    </source>
</evidence>
<organism evidence="3 4">
    <name type="scientific">Niabella soli DSM 19437</name>
    <dbReference type="NCBI Taxonomy" id="929713"/>
    <lineage>
        <taxon>Bacteria</taxon>
        <taxon>Pseudomonadati</taxon>
        <taxon>Bacteroidota</taxon>
        <taxon>Chitinophagia</taxon>
        <taxon>Chitinophagales</taxon>
        <taxon>Chitinophagaceae</taxon>
        <taxon>Niabella</taxon>
    </lineage>
</organism>
<proteinExistence type="predicted"/>
<dbReference type="Pfam" id="PF01497">
    <property type="entry name" value="Peripla_BP_2"/>
    <property type="match status" value="1"/>
</dbReference>
<dbReference type="InterPro" id="IPR050902">
    <property type="entry name" value="ABC_Transporter_SBP"/>
</dbReference>
<dbReference type="PANTHER" id="PTHR30535">
    <property type="entry name" value="VITAMIN B12-BINDING PROTEIN"/>
    <property type="match status" value="1"/>
</dbReference>
<dbReference type="SUPFAM" id="SSF53807">
    <property type="entry name" value="Helical backbone' metal receptor"/>
    <property type="match status" value="1"/>
</dbReference>
<evidence type="ECO:0000313" key="4">
    <source>
        <dbReference type="Proteomes" id="UP000003586"/>
    </source>
</evidence>
<dbReference type="Proteomes" id="UP000003586">
    <property type="component" value="Chromosome"/>
</dbReference>
<gene>
    <name evidence="3" type="ORF">NIASO_00250</name>
</gene>
<dbReference type="PANTHER" id="PTHR30535:SF35">
    <property type="entry name" value="PERIPLASMIC BINDING PROTEIN"/>
    <property type="match status" value="1"/>
</dbReference>
<sequence>MINTPAITKRRIVSLVPSITELLFALDLEEEVVGITKFCIYPEKWFRTKTRIGGTKTINIEQIALLQPHLIIANKEENVKEQVEQLAASFEVLVTDVNNFDQALEMIRQVGLHANRADKAEILATSIKDSFASLRPAPLQPIVYFIWKDPWMTVGGDTFINDMLLKAGFSNRFAHQSRYPTIALEDLRHLGACKILLSSEPYPFKEKHAAALKQLLPDAAILLVDGTLFSWYGSRMLQAPSYFRKLNPLL</sequence>
<dbReference type="OrthoDB" id="9816357at2"/>
<keyword evidence="4" id="KW-1185">Reference proteome</keyword>
<dbReference type="AlphaFoldDB" id="W0EXX2"/>
<dbReference type="STRING" id="929713.NIASO_00250"/>
<accession>W0EXX2</accession>
<keyword evidence="1" id="KW-0732">Signal</keyword>
<name>W0EXX2_9BACT</name>
<dbReference type="NCBIfam" id="NF038402">
    <property type="entry name" value="TroA_like"/>
    <property type="match status" value="1"/>
</dbReference>
<dbReference type="HOGENOM" id="CLU_038034_2_7_10"/>
<dbReference type="InterPro" id="IPR054828">
    <property type="entry name" value="Vit_B12_bind_prot"/>
</dbReference>
<dbReference type="PROSITE" id="PS50983">
    <property type="entry name" value="FE_B12_PBP"/>
    <property type="match status" value="1"/>
</dbReference>
<dbReference type="InterPro" id="IPR002491">
    <property type="entry name" value="ABC_transptr_periplasmic_BD"/>
</dbReference>
<feature type="domain" description="Fe/B12 periplasmic-binding" evidence="2">
    <location>
        <begin position="11"/>
        <end position="250"/>
    </location>
</feature>